<dbReference type="InterPro" id="IPR000182">
    <property type="entry name" value="GNAT_dom"/>
</dbReference>
<organism evidence="4">
    <name type="scientific">Thermosporothrix sp. COM3</name>
    <dbReference type="NCBI Taxonomy" id="2490863"/>
    <lineage>
        <taxon>Bacteria</taxon>
        <taxon>Bacillati</taxon>
        <taxon>Chloroflexota</taxon>
        <taxon>Ktedonobacteria</taxon>
        <taxon>Ktedonobacterales</taxon>
        <taxon>Thermosporotrichaceae</taxon>
        <taxon>Thermosporothrix</taxon>
    </lineage>
</organism>
<feature type="domain" description="N-acetyltransferase" evidence="3">
    <location>
        <begin position="12"/>
        <end position="157"/>
    </location>
</feature>
<sequence length="157" mass="18182">MFMIEKHSTTALTFRLATPEDVEAIDYLDSFSNSPTRNIHREMEKYFGSVDPSTHEYTLIFLAELDGQCCAKVELMLPPSGTPHPVGYIKRVVVHPDYRGKGLSKALMQHVIQYAHQHCNIEAMDLLVWENNLPAIQLYESLGFELQHRELYYRLRI</sequence>
<dbReference type="Gene3D" id="3.40.630.30">
    <property type="match status" value="1"/>
</dbReference>
<evidence type="ECO:0000256" key="2">
    <source>
        <dbReference type="ARBA" id="ARBA00023315"/>
    </source>
</evidence>
<reference evidence="4" key="1">
    <citation type="submission" date="2018-12" db="EMBL/GenBank/DDBJ databases">
        <title>Novel natural products biosynthetic potential of the class Ktedonobacteria.</title>
        <authorList>
            <person name="Zheng Y."/>
            <person name="Saitou A."/>
            <person name="Wang C.M."/>
            <person name="Toyoda A."/>
            <person name="Minakuchi Y."/>
            <person name="Sekiguchi Y."/>
            <person name="Ueda K."/>
            <person name="Takano H."/>
            <person name="Sakai Y."/>
            <person name="Yokota A."/>
            <person name="Yabe S."/>
        </authorList>
    </citation>
    <scope>NUCLEOTIDE SEQUENCE</scope>
    <source>
        <strain evidence="4">COM3</strain>
    </source>
</reference>
<dbReference type="InterPro" id="IPR050680">
    <property type="entry name" value="YpeA/RimI_acetyltransf"/>
</dbReference>
<keyword evidence="1" id="KW-0808">Transferase</keyword>
<name>A0A455SM60_9CHLR</name>
<evidence type="ECO:0000259" key="3">
    <source>
        <dbReference type="PROSITE" id="PS51186"/>
    </source>
</evidence>
<dbReference type="Pfam" id="PF00583">
    <property type="entry name" value="Acetyltransf_1"/>
    <property type="match status" value="1"/>
</dbReference>
<dbReference type="AlphaFoldDB" id="A0A455SM60"/>
<dbReference type="GO" id="GO:0016747">
    <property type="term" value="F:acyltransferase activity, transferring groups other than amino-acyl groups"/>
    <property type="evidence" value="ECO:0007669"/>
    <property type="project" value="InterPro"/>
</dbReference>
<dbReference type="PANTHER" id="PTHR43420:SF44">
    <property type="entry name" value="ACETYLTRANSFERASE YPEA"/>
    <property type="match status" value="1"/>
</dbReference>
<protein>
    <recommendedName>
        <fullName evidence="3">N-acetyltransferase domain-containing protein</fullName>
    </recommendedName>
</protein>
<dbReference type="SUPFAM" id="SSF55729">
    <property type="entry name" value="Acyl-CoA N-acyltransferases (Nat)"/>
    <property type="match status" value="1"/>
</dbReference>
<dbReference type="EMBL" id="AP019376">
    <property type="protein sequence ID" value="BBH88806.1"/>
    <property type="molecule type" value="Genomic_DNA"/>
</dbReference>
<proteinExistence type="predicted"/>
<dbReference type="InterPro" id="IPR016181">
    <property type="entry name" value="Acyl_CoA_acyltransferase"/>
</dbReference>
<keyword evidence="2" id="KW-0012">Acyltransferase</keyword>
<dbReference type="PANTHER" id="PTHR43420">
    <property type="entry name" value="ACETYLTRANSFERASE"/>
    <property type="match status" value="1"/>
</dbReference>
<dbReference type="CDD" id="cd04301">
    <property type="entry name" value="NAT_SF"/>
    <property type="match status" value="1"/>
</dbReference>
<gene>
    <name evidence="4" type="ORF">KTC_35570</name>
</gene>
<evidence type="ECO:0000313" key="4">
    <source>
        <dbReference type="EMBL" id="BBH88806.1"/>
    </source>
</evidence>
<evidence type="ECO:0000256" key="1">
    <source>
        <dbReference type="ARBA" id="ARBA00022679"/>
    </source>
</evidence>
<accession>A0A455SM60</accession>
<dbReference type="PROSITE" id="PS51186">
    <property type="entry name" value="GNAT"/>
    <property type="match status" value="1"/>
</dbReference>